<comment type="caution">
    <text evidence="2">The sequence shown here is derived from an EMBL/GenBank/DDBJ whole genome shotgun (WGS) entry which is preliminary data.</text>
</comment>
<dbReference type="AlphaFoldDB" id="A0A5A7MTN6"/>
<evidence type="ECO:0000259" key="1">
    <source>
        <dbReference type="Pfam" id="PF08447"/>
    </source>
</evidence>
<evidence type="ECO:0000313" key="3">
    <source>
        <dbReference type="Proteomes" id="UP000322084"/>
    </source>
</evidence>
<dbReference type="RefSeq" id="WP_150000665.1">
    <property type="nucleotide sequence ID" value="NZ_BKCL01000005.1"/>
</dbReference>
<dbReference type="InterPro" id="IPR035965">
    <property type="entry name" value="PAS-like_dom_sf"/>
</dbReference>
<dbReference type="Gene3D" id="3.30.450.20">
    <property type="entry name" value="PAS domain"/>
    <property type="match status" value="1"/>
</dbReference>
<sequence length="176" mass="19840">MAVGAERVLAQGDIIVSKTDTKGRIHYANRTFLSIADYEERDVLEKPHNIIRHPDMPRTIFKVLWDRIRSGNELFTYIKNGTKNGDYYWVLAHVTPTFDSNGQIIGYHSNRRAPNRPVIAEMEQLYREISNQESSQGDRKAGLIAGEALLNEKLAAAGQTIDQFVFSFASNEKAAA</sequence>
<gene>
    <name evidence="2" type="ORF">JCM17844_19950</name>
</gene>
<reference evidence="2 3" key="1">
    <citation type="submission" date="2019-09" db="EMBL/GenBank/DDBJ databases">
        <title>NBRP : Genome information of microbial organism related human and environment.</title>
        <authorList>
            <person name="Hattori M."/>
            <person name="Oshima K."/>
            <person name="Inaba H."/>
            <person name="Suda W."/>
            <person name="Sakamoto M."/>
            <person name="Iino T."/>
            <person name="Kitahara M."/>
            <person name="Oshida Y."/>
            <person name="Iida T."/>
            <person name="Kudo T."/>
            <person name="Itoh T."/>
            <person name="Ohkuma M."/>
        </authorList>
    </citation>
    <scope>NUCLEOTIDE SEQUENCE [LARGE SCALE GENOMIC DNA]</scope>
    <source>
        <strain evidence="2 3">Hi-2</strain>
    </source>
</reference>
<accession>A0A5A7MTN6</accession>
<organism evidence="2 3">
    <name type="scientific">Iodidimonas gelatinilytica</name>
    <dbReference type="NCBI Taxonomy" id="1236966"/>
    <lineage>
        <taxon>Bacteria</taxon>
        <taxon>Pseudomonadati</taxon>
        <taxon>Pseudomonadota</taxon>
        <taxon>Alphaproteobacteria</taxon>
        <taxon>Iodidimonadales</taxon>
        <taxon>Iodidimonadaceae</taxon>
        <taxon>Iodidimonas</taxon>
    </lineage>
</organism>
<dbReference type="Proteomes" id="UP000322084">
    <property type="component" value="Unassembled WGS sequence"/>
</dbReference>
<feature type="domain" description="PAS fold-3" evidence="1">
    <location>
        <begin position="26"/>
        <end position="108"/>
    </location>
</feature>
<evidence type="ECO:0000313" key="2">
    <source>
        <dbReference type="EMBL" id="GEQ98358.1"/>
    </source>
</evidence>
<dbReference type="InterPro" id="IPR013655">
    <property type="entry name" value="PAS_fold_3"/>
</dbReference>
<dbReference type="EMBL" id="BKCL01000005">
    <property type="protein sequence ID" value="GEQ98358.1"/>
    <property type="molecule type" value="Genomic_DNA"/>
</dbReference>
<dbReference type="CDD" id="cd00130">
    <property type="entry name" value="PAS"/>
    <property type="match status" value="1"/>
</dbReference>
<dbReference type="SUPFAM" id="SSF55785">
    <property type="entry name" value="PYP-like sensor domain (PAS domain)"/>
    <property type="match status" value="1"/>
</dbReference>
<protein>
    <submittedName>
        <fullName evidence="2">Transcriptional regulator</fullName>
    </submittedName>
</protein>
<dbReference type="Pfam" id="PF08447">
    <property type="entry name" value="PAS_3"/>
    <property type="match status" value="1"/>
</dbReference>
<proteinExistence type="predicted"/>
<dbReference type="InterPro" id="IPR000014">
    <property type="entry name" value="PAS"/>
</dbReference>
<name>A0A5A7MTN6_9PROT</name>
<dbReference type="NCBIfam" id="TIGR00229">
    <property type="entry name" value="sensory_box"/>
    <property type="match status" value="1"/>
</dbReference>